<organism evidence="1 2">
    <name type="scientific">Enterococcus avium</name>
    <name type="common">Streptococcus avium</name>
    <dbReference type="NCBI Taxonomy" id="33945"/>
    <lineage>
        <taxon>Bacteria</taxon>
        <taxon>Bacillati</taxon>
        <taxon>Bacillota</taxon>
        <taxon>Bacilli</taxon>
        <taxon>Lactobacillales</taxon>
        <taxon>Enterococcaceae</taxon>
        <taxon>Enterococcus</taxon>
    </lineage>
</organism>
<dbReference type="InterPro" id="IPR058966">
    <property type="entry name" value="MJECL33-like"/>
</dbReference>
<reference evidence="1 2" key="1">
    <citation type="submission" date="2018-12" db="EMBL/GenBank/DDBJ databases">
        <title>A novel vanA-carrying plasmid in a clinical isolate of Enterococcus avium.</title>
        <authorList>
            <person name="Bernasconi O.J."/>
            <person name="Luzzaro F."/>
            <person name="Endimiani A."/>
        </authorList>
    </citation>
    <scope>NUCLEOTIDE SEQUENCE [LARGE SCALE GENOMIC DNA]</scope>
    <source>
        <strain evidence="1 2">LC0559/18</strain>
    </source>
</reference>
<dbReference type="Proteomes" id="UP000288388">
    <property type="component" value="Unassembled WGS sequence"/>
</dbReference>
<dbReference type="AlphaFoldDB" id="A0A437ULF3"/>
<dbReference type="RefSeq" id="WP_016180809.1">
    <property type="nucleotide sequence ID" value="NZ_CABGUH010000027.1"/>
</dbReference>
<evidence type="ECO:0000313" key="1">
    <source>
        <dbReference type="EMBL" id="RVU94464.1"/>
    </source>
</evidence>
<gene>
    <name evidence="1" type="ORF">EK398_06155</name>
</gene>
<dbReference type="Pfam" id="PF25924">
    <property type="entry name" value="MJECL33"/>
    <property type="match status" value="1"/>
</dbReference>
<accession>A0A437ULF3</accession>
<proteinExistence type="predicted"/>
<evidence type="ECO:0000313" key="2">
    <source>
        <dbReference type="Proteomes" id="UP000288388"/>
    </source>
</evidence>
<dbReference type="EMBL" id="RYZS01000001">
    <property type="protein sequence ID" value="RVU94464.1"/>
    <property type="molecule type" value="Genomic_DNA"/>
</dbReference>
<protein>
    <submittedName>
        <fullName evidence="1">Uncharacterized protein</fullName>
    </submittedName>
</protein>
<sequence length="377" mass="43433">MIKTRRDLYQNFSNILSGNFDVTSSKYLKNRNAIKSYIIETHDYDLKNRNDRVEDFSDRLRAMDSNYKISELEDESIIRINNETIEMFADISDERFMIVHSAEKTALTDPVINKISNLDNFDSIWIPGMLFSEFLHFGDFFGINLKFQNILNKDIEDFSDSNSDLDLSTKNETAKEVYKILSDSNVKNMLGITKLALKTVEDQNETEDQEERDYIVDDIYYNGKITAKGNQFSYHIDSVFNILNLYKTTLNDFEKMSITLVEGLLEGSAFKISFSRSINIKNFVNVVFNGSKPFRLLGTNMDLGDSHQRVYAVDMHNGNMGNSITFDITNEFVIFHLNSESCGNTVLRLLANINHYIDALATLEVGDRMYDKRLFGN</sequence>
<comment type="caution">
    <text evidence="1">The sequence shown here is derived from an EMBL/GenBank/DDBJ whole genome shotgun (WGS) entry which is preliminary data.</text>
</comment>
<name>A0A437ULF3_ENTAV</name>